<proteinExistence type="predicted"/>
<dbReference type="Pfam" id="PF09339">
    <property type="entry name" value="HTH_IclR"/>
    <property type="match status" value="1"/>
</dbReference>
<protein>
    <submittedName>
        <fullName evidence="6">Transcriptional regulator</fullName>
    </submittedName>
</protein>
<keyword evidence="7" id="KW-1185">Reference proteome</keyword>
<dbReference type="AlphaFoldDB" id="H5XLG4"/>
<dbReference type="PROSITE" id="PS51077">
    <property type="entry name" value="HTH_ICLR"/>
    <property type="match status" value="1"/>
</dbReference>
<dbReference type="GO" id="GO:0003677">
    <property type="term" value="F:DNA binding"/>
    <property type="evidence" value="ECO:0007669"/>
    <property type="project" value="UniProtKB-KW"/>
</dbReference>
<name>H5XLG4_9PSEU</name>
<dbReference type="HOGENOM" id="CLU_062618_6_4_11"/>
<gene>
    <name evidence="6" type="ORF">SaccyDRAFT_0919</name>
</gene>
<evidence type="ECO:0000256" key="3">
    <source>
        <dbReference type="ARBA" id="ARBA00023163"/>
    </source>
</evidence>
<dbReference type="InterPro" id="IPR036388">
    <property type="entry name" value="WH-like_DNA-bd_sf"/>
</dbReference>
<dbReference type="SUPFAM" id="SSF46785">
    <property type="entry name" value="Winged helix' DNA-binding domain"/>
    <property type="match status" value="1"/>
</dbReference>
<keyword evidence="1" id="KW-0805">Transcription regulation</keyword>
<dbReference type="Pfam" id="PF01614">
    <property type="entry name" value="IclR_C"/>
    <property type="match status" value="1"/>
</dbReference>
<dbReference type="Gene3D" id="3.30.450.40">
    <property type="match status" value="1"/>
</dbReference>
<dbReference type="PANTHER" id="PTHR30136:SF24">
    <property type="entry name" value="HTH-TYPE TRANSCRIPTIONAL REPRESSOR ALLR"/>
    <property type="match status" value="1"/>
</dbReference>
<evidence type="ECO:0000256" key="1">
    <source>
        <dbReference type="ARBA" id="ARBA00023015"/>
    </source>
</evidence>
<reference evidence="6 7" key="1">
    <citation type="submission" date="2011-11" db="EMBL/GenBank/DDBJ databases">
        <title>The Noncontiguous Finished sequence of Saccharomonospora cyanea NA-134.</title>
        <authorList>
            <consortium name="US DOE Joint Genome Institute"/>
            <person name="Lucas S."/>
            <person name="Han J."/>
            <person name="Lapidus A."/>
            <person name="Cheng J.-F."/>
            <person name="Goodwin L."/>
            <person name="Pitluck S."/>
            <person name="Peters L."/>
            <person name="Ovchinnikova G."/>
            <person name="Lu M."/>
            <person name="Detter J.C."/>
            <person name="Han C."/>
            <person name="Tapia R."/>
            <person name="Land M."/>
            <person name="Hauser L."/>
            <person name="Kyrpides N."/>
            <person name="Ivanova N."/>
            <person name="Pagani I."/>
            <person name="Brambilla E.-M."/>
            <person name="Klenk H.-P."/>
            <person name="Woyke T."/>
        </authorList>
    </citation>
    <scope>NUCLEOTIDE SEQUENCE [LARGE SCALE GENOMIC DNA]</scope>
    <source>
        <strain evidence="6 7">NA-134</strain>
    </source>
</reference>
<evidence type="ECO:0000259" key="5">
    <source>
        <dbReference type="PROSITE" id="PS51078"/>
    </source>
</evidence>
<dbReference type="InterPro" id="IPR005471">
    <property type="entry name" value="Tscrpt_reg_IclR_N"/>
</dbReference>
<feature type="domain" description="IclR-ED" evidence="5">
    <location>
        <begin position="82"/>
        <end position="263"/>
    </location>
</feature>
<dbReference type="InterPro" id="IPR036390">
    <property type="entry name" value="WH_DNA-bd_sf"/>
</dbReference>
<dbReference type="InterPro" id="IPR029016">
    <property type="entry name" value="GAF-like_dom_sf"/>
</dbReference>
<dbReference type="EMBL" id="CM001440">
    <property type="protein sequence ID" value="EHR59833.1"/>
    <property type="molecule type" value="Genomic_DNA"/>
</dbReference>
<dbReference type="GO" id="GO:0045892">
    <property type="term" value="P:negative regulation of DNA-templated transcription"/>
    <property type="evidence" value="ECO:0007669"/>
    <property type="project" value="TreeGrafter"/>
</dbReference>
<dbReference type="Gene3D" id="1.10.10.10">
    <property type="entry name" value="Winged helix-like DNA-binding domain superfamily/Winged helix DNA-binding domain"/>
    <property type="match status" value="1"/>
</dbReference>
<evidence type="ECO:0000259" key="4">
    <source>
        <dbReference type="PROSITE" id="PS51077"/>
    </source>
</evidence>
<evidence type="ECO:0000313" key="6">
    <source>
        <dbReference type="EMBL" id="EHR59833.1"/>
    </source>
</evidence>
<feature type="domain" description="HTH iclR-type" evidence="4">
    <location>
        <begin position="22"/>
        <end position="82"/>
    </location>
</feature>
<dbReference type="GO" id="GO:0003700">
    <property type="term" value="F:DNA-binding transcription factor activity"/>
    <property type="evidence" value="ECO:0007669"/>
    <property type="project" value="TreeGrafter"/>
</dbReference>
<keyword evidence="2" id="KW-0238">DNA-binding</keyword>
<organism evidence="6 7">
    <name type="scientific">Saccharomonospora cyanea NA-134</name>
    <dbReference type="NCBI Taxonomy" id="882082"/>
    <lineage>
        <taxon>Bacteria</taxon>
        <taxon>Bacillati</taxon>
        <taxon>Actinomycetota</taxon>
        <taxon>Actinomycetes</taxon>
        <taxon>Pseudonocardiales</taxon>
        <taxon>Pseudonocardiaceae</taxon>
        <taxon>Saccharomonospora</taxon>
    </lineage>
</organism>
<dbReference type="Proteomes" id="UP000002791">
    <property type="component" value="Chromosome"/>
</dbReference>
<dbReference type="PANTHER" id="PTHR30136">
    <property type="entry name" value="HELIX-TURN-HELIX TRANSCRIPTIONAL REGULATOR, ICLR FAMILY"/>
    <property type="match status" value="1"/>
</dbReference>
<dbReference type="InterPro" id="IPR014757">
    <property type="entry name" value="Tscrpt_reg_IclR_C"/>
</dbReference>
<dbReference type="PROSITE" id="PS51078">
    <property type="entry name" value="ICLR_ED"/>
    <property type="match status" value="1"/>
</dbReference>
<dbReference type="InterPro" id="IPR050707">
    <property type="entry name" value="HTH_MetabolicPath_Reg"/>
</dbReference>
<dbReference type="SUPFAM" id="SSF55781">
    <property type="entry name" value="GAF domain-like"/>
    <property type="match status" value="1"/>
</dbReference>
<sequence length="263" mass="28821">MQNNGSSISVDEIQKNPPPYAIRSVDHALRLAAMLQLEGELTVSEAAQRLGVARSTAHRLLAMLVYRDFAVKDDQHGYRAGLVLELAAHSPSETSRLRSAALPHLQHLVERIGESANLAVRTGDTTRFIASVESHRALRVSSREGMVFPAHRTTAGLLLLAELPTDELGELYAQARYEGRPDERPDLRRLRADLARVRRNGFALNHGRSERGVVAIGVPVHEHDGTVVAGLSVSMPSVRYERGRLPELVTTLRAAARTVEGSL</sequence>
<evidence type="ECO:0000313" key="7">
    <source>
        <dbReference type="Proteomes" id="UP000002791"/>
    </source>
</evidence>
<dbReference type="eggNOG" id="COG1414">
    <property type="taxonomic scope" value="Bacteria"/>
</dbReference>
<dbReference type="STRING" id="882082.SaccyDRAFT_0919"/>
<keyword evidence="3" id="KW-0804">Transcription</keyword>
<accession>H5XLG4</accession>
<dbReference type="SMART" id="SM00346">
    <property type="entry name" value="HTH_ICLR"/>
    <property type="match status" value="1"/>
</dbReference>
<evidence type="ECO:0000256" key="2">
    <source>
        <dbReference type="ARBA" id="ARBA00023125"/>
    </source>
</evidence>